<dbReference type="InterPro" id="IPR036388">
    <property type="entry name" value="WH-like_DNA-bd_sf"/>
</dbReference>
<protein>
    <submittedName>
        <fullName evidence="1">DNA-binding transcriptional ArsR family regulator</fullName>
    </submittedName>
</protein>
<gene>
    <name evidence="1" type="ORF">JOF47_002540</name>
</gene>
<dbReference type="InterPro" id="IPR011991">
    <property type="entry name" value="ArsR-like_HTH"/>
</dbReference>
<organism evidence="1 2">
    <name type="scientific">Paeniglutamicibacter kerguelensis</name>
    <dbReference type="NCBI Taxonomy" id="254788"/>
    <lineage>
        <taxon>Bacteria</taxon>
        <taxon>Bacillati</taxon>
        <taxon>Actinomycetota</taxon>
        <taxon>Actinomycetes</taxon>
        <taxon>Micrococcales</taxon>
        <taxon>Micrococcaceae</taxon>
        <taxon>Paeniglutamicibacter</taxon>
    </lineage>
</organism>
<dbReference type="Pfam" id="PF12840">
    <property type="entry name" value="HTH_20"/>
    <property type="match status" value="1"/>
</dbReference>
<evidence type="ECO:0000313" key="1">
    <source>
        <dbReference type="EMBL" id="MBP2387029.1"/>
    </source>
</evidence>
<dbReference type="EMBL" id="JAGIOF010000001">
    <property type="protein sequence ID" value="MBP2387029.1"/>
    <property type="molecule type" value="Genomic_DNA"/>
</dbReference>
<dbReference type="GO" id="GO:0003677">
    <property type="term" value="F:DNA binding"/>
    <property type="evidence" value="ECO:0007669"/>
    <property type="project" value="UniProtKB-KW"/>
</dbReference>
<dbReference type="InterPro" id="IPR036390">
    <property type="entry name" value="WH_DNA-bd_sf"/>
</dbReference>
<evidence type="ECO:0000313" key="2">
    <source>
        <dbReference type="Proteomes" id="UP001296993"/>
    </source>
</evidence>
<keyword evidence="2" id="KW-1185">Reference proteome</keyword>
<dbReference type="Proteomes" id="UP001296993">
    <property type="component" value="Unassembled WGS sequence"/>
</dbReference>
<comment type="caution">
    <text evidence="1">The sequence shown here is derived from an EMBL/GenBank/DDBJ whole genome shotgun (WGS) entry which is preliminary data.</text>
</comment>
<keyword evidence="1" id="KW-0238">DNA-binding</keyword>
<accession>A0ABS4XEZ6</accession>
<reference evidence="1 2" key="1">
    <citation type="submission" date="2021-03" db="EMBL/GenBank/DDBJ databases">
        <title>Sequencing the genomes of 1000 actinobacteria strains.</title>
        <authorList>
            <person name="Klenk H.-P."/>
        </authorList>
    </citation>
    <scope>NUCLEOTIDE SEQUENCE [LARGE SCALE GENOMIC DNA]</scope>
    <source>
        <strain evidence="1 2">DSM 15797</strain>
    </source>
</reference>
<proteinExistence type="predicted"/>
<dbReference type="RefSeq" id="WP_209998799.1">
    <property type="nucleotide sequence ID" value="NZ_BAAAJY010000005.1"/>
</dbReference>
<dbReference type="CDD" id="cd00090">
    <property type="entry name" value="HTH_ARSR"/>
    <property type="match status" value="1"/>
</dbReference>
<dbReference type="Gene3D" id="1.10.10.10">
    <property type="entry name" value="Winged helix-like DNA-binding domain superfamily/Winged helix DNA-binding domain"/>
    <property type="match status" value="1"/>
</dbReference>
<sequence>MLDLAVLEDPRAAAATLDPMRRTLLGELREPASASMLSQRMNIPRQKITYHLNQLAELGLVQEVEQRQKGIMTERLMQATAASYVISPEAVGALNPSAGDLRDSFSAIWMLALAARTLREVGRLVVGARTANKPLATFAVDAELVFSSARDRAEFSRELAESIGSLASKYHKPSATGRMHRLVVTLHPTLKEQAS</sequence>
<dbReference type="SUPFAM" id="SSF46785">
    <property type="entry name" value="Winged helix' DNA-binding domain"/>
    <property type="match status" value="1"/>
</dbReference>
<name>A0ABS4XEZ6_9MICC</name>